<sequence>MGVDFNKLPLHDYTMGSIDIEKWFAFNATEDNVLNMFIKNKTDHFYKPAQVDGDLAKSNLVIYKCVDFYKSKELDVFLRDLISKKISDEADE</sequence>
<proteinExistence type="predicted"/>
<comment type="caution">
    <text evidence="2">The sequence shown here is derived from an EMBL/GenBank/DDBJ whole genome shotgun (WGS) entry which is preliminary data.</text>
</comment>
<dbReference type="EMBL" id="PQGD01000066">
    <property type="protein sequence ID" value="POP40700.1"/>
    <property type="molecule type" value="Genomic_DNA"/>
</dbReference>
<keyword evidence="3" id="KW-1185">Reference proteome</keyword>
<dbReference type="Proteomes" id="UP000237073">
    <property type="component" value="Unassembled WGS sequence"/>
</dbReference>
<dbReference type="InterPro" id="IPR038314">
    <property type="entry name" value="T6SS_sf"/>
</dbReference>
<reference evidence="3 4" key="1">
    <citation type="submission" date="2018-01" db="EMBL/GenBank/DDBJ databases">
        <title>Superficieibacter electus gen. nov., sp. nov., an extended-spectrum beta-lactamase possessing member of the Enterobacteriaceae family, isolated from intensive care unit surfaces.</title>
        <authorList>
            <person name="Potter R.F."/>
            <person name="D'Souza A.W."/>
        </authorList>
    </citation>
    <scope>NUCLEOTIDE SEQUENCE [LARGE SCALE GENOMIC DNA]</scope>
    <source>
        <strain evidence="2 4">BP-1</strain>
        <strain evidence="1 3">BP-2</strain>
    </source>
</reference>
<gene>
    <name evidence="2" type="ORF">CHU32_27725</name>
    <name evidence="1" type="ORF">CHU33_27670</name>
</gene>
<dbReference type="AlphaFoldDB" id="A0A2P5GGM2"/>
<evidence type="ECO:0000313" key="2">
    <source>
        <dbReference type="EMBL" id="POP40700.1"/>
    </source>
</evidence>
<evidence type="ECO:0000313" key="1">
    <source>
        <dbReference type="EMBL" id="POP40384.1"/>
    </source>
</evidence>
<dbReference type="Gene3D" id="1.20.120.1620">
    <property type="match status" value="1"/>
</dbReference>
<dbReference type="Proteomes" id="UP000247005">
    <property type="component" value="Unassembled WGS sequence"/>
</dbReference>
<evidence type="ECO:0000313" key="4">
    <source>
        <dbReference type="Proteomes" id="UP000247005"/>
    </source>
</evidence>
<name>A0A2P5GGM2_9ENTR</name>
<organism evidence="2 4">
    <name type="scientific">Superficieibacter electus</name>
    <dbReference type="NCBI Taxonomy" id="2022662"/>
    <lineage>
        <taxon>Bacteria</taxon>
        <taxon>Pseudomonadati</taxon>
        <taxon>Pseudomonadota</taxon>
        <taxon>Gammaproteobacteria</taxon>
        <taxon>Enterobacterales</taxon>
        <taxon>Enterobacteriaceae</taxon>
        <taxon>Superficieibacter</taxon>
    </lineage>
</organism>
<protein>
    <submittedName>
        <fullName evidence="2">Uncharacterized protein</fullName>
    </submittedName>
</protein>
<evidence type="ECO:0000313" key="3">
    <source>
        <dbReference type="Proteomes" id="UP000237073"/>
    </source>
</evidence>
<dbReference type="EMBL" id="PQGE01000067">
    <property type="protein sequence ID" value="POP40384.1"/>
    <property type="molecule type" value="Genomic_DNA"/>
</dbReference>
<accession>A0A2P5GGM2</accession>
<dbReference type="OrthoDB" id="6631029at2"/>